<dbReference type="PROSITE" id="PS51910">
    <property type="entry name" value="GH18_2"/>
    <property type="match status" value="1"/>
</dbReference>
<dbReference type="InterPro" id="IPR001223">
    <property type="entry name" value="Glyco_hydro18_cat"/>
</dbReference>
<dbReference type="PROSITE" id="PS50941">
    <property type="entry name" value="CHIT_BIND_I_2"/>
    <property type="match status" value="1"/>
</dbReference>
<proteinExistence type="inferred from homology"/>
<evidence type="ECO:0000256" key="7">
    <source>
        <dbReference type="ARBA" id="ARBA00022801"/>
    </source>
</evidence>
<dbReference type="InterPro" id="IPR011583">
    <property type="entry name" value="Chitinase_II/V-like_cat"/>
</dbReference>
<comment type="catalytic activity">
    <reaction evidence="1">
        <text>Random endo-hydrolysis of N-acetyl-beta-D-glucosaminide (1-&gt;4)-beta-linkages in chitin and chitodextrins.</text>
        <dbReference type="EC" id="3.2.1.14"/>
    </reaction>
</comment>
<evidence type="ECO:0000313" key="17">
    <source>
        <dbReference type="EMBL" id="CAG1963818.1"/>
    </source>
</evidence>
<dbReference type="SUPFAM" id="SSF57016">
    <property type="entry name" value="Plant lectins/antimicrobial peptides"/>
    <property type="match status" value="1"/>
</dbReference>
<dbReference type="GO" id="GO:0006032">
    <property type="term" value="P:chitin catabolic process"/>
    <property type="evidence" value="ECO:0007669"/>
    <property type="project" value="UniProtKB-KW"/>
</dbReference>
<dbReference type="InterPro" id="IPR050314">
    <property type="entry name" value="Glycosyl_Hydrlase_18"/>
</dbReference>
<dbReference type="InterPro" id="IPR017853">
    <property type="entry name" value="GH"/>
</dbReference>
<dbReference type="InterPro" id="IPR001002">
    <property type="entry name" value="Chitin-bd_1"/>
</dbReference>
<reference evidence="17" key="2">
    <citation type="submission" date="2021-03" db="EMBL/GenBank/DDBJ databases">
        <authorList>
            <person name="Alouane T."/>
            <person name="Langin T."/>
            <person name="Bonhomme L."/>
        </authorList>
    </citation>
    <scope>NUCLEOTIDE SEQUENCE</scope>
    <source>
        <strain evidence="17">MDC_Fg202</strain>
    </source>
</reference>
<comment type="similarity">
    <text evidence="3">Belongs to the glycosyl hydrolase 18 family. Chitinase class V subfamily.</text>
</comment>
<dbReference type="PANTHER" id="PTHR11177:SF402">
    <property type="entry name" value="CHITINASE"/>
    <property type="match status" value="1"/>
</dbReference>
<evidence type="ECO:0000256" key="5">
    <source>
        <dbReference type="ARBA" id="ARBA00022525"/>
    </source>
</evidence>
<evidence type="ECO:0000256" key="9">
    <source>
        <dbReference type="ARBA" id="ARBA00023277"/>
    </source>
</evidence>
<evidence type="ECO:0000259" key="16">
    <source>
        <dbReference type="PROSITE" id="PS51910"/>
    </source>
</evidence>
<dbReference type="GO" id="GO:0008843">
    <property type="term" value="F:endochitinase activity"/>
    <property type="evidence" value="ECO:0007669"/>
    <property type="project" value="UniProtKB-EC"/>
</dbReference>
<gene>
    <name evidence="18" type="ORF">FUG_LOCUS562053</name>
    <name evidence="17" type="ORF">MDCFG202_LOCUS16703</name>
</gene>
<dbReference type="Gene3D" id="3.30.60.10">
    <property type="entry name" value="Endochitinase-like"/>
    <property type="match status" value="1"/>
</dbReference>
<dbReference type="InterPro" id="IPR029070">
    <property type="entry name" value="Chitinase_insertion_sf"/>
</dbReference>
<reference evidence="18" key="1">
    <citation type="submission" date="2019-04" db="EMBL/GenBank/DDBJ databases">
        <authorList>
            <person name="Melise S."/>
            <person name="Noan J."/>
            <person name="Okalmin O."/>
        </authorList>
    </citation>
    <scope>NUCLEOTIDE SEQUENCE</scope>
    <source>
        <strain evidence="18">FN9</strain>
    </source>
</reference>
<dbReference type="InterPro" id="IPR001579">
    <property type="entry name" value="Glyco_hydro_18_chit_AS"/>
</dbReference>
<evidence type="ECO:0000256" key="8">
    <source>
        <dbReference type="ARBA" id="ARBA00023024"/>
    </source>
</evidence>
<evidence type="ECO:0000256" key="10">
    <source>
        <dbReference type="ARBA" id="ARBA00023295"/>
    </source>
</evidence>
<dbReference type="Pfam" id="PF00187">
    <property type="entry name" value="Chitin_bind_1"/>
    <property type="match status" value="1"/>
</dbReference>
<evidence type="ECO:0000256" key="12">
    <source>
        <dbReference type="PROSITE-ProRule" id="PRU00261"/>
    </source>
</evidence>
<dbReference type="InterPro" id="IPR036861">
    <property type="entry name" value="Endochitinase-like_sf"/>
</dbReference>
<protein>
    <recommendedName>
        <fullName evidence="4">chitinase</fullName>
        <ecNumber evidence="4">3.2.1.14</ecNumber>
    </recommendedName>
</protein>
<dbReference type="SUPFAM" id="SSF51445">
    <property type="entry name" value="(Trans)glycosidases"/>
    <property type="match status" value="1"/>
</dbReference>
<dbReference type="Pfam" id="PF00704">
    <property type="entry name" value="Glyco_hydro_18"/>
    <property type="match status" value="1"/>
</dbReference>
<dbReference type="SMART" id="SM00636">
    <property type="entry name" value="Glyco_18"/>
    <property type="match status" value="1"/>
</dbReference>
<evidence type="ECO:0000256" key="6">
    <source>
        <dbReference type="ARBA" id="ARBA00022669"/>
    </source>
</evidence>
<dbReference type="PROSITE" id="PS00026">
    <property type="entry name" value="CHIT_BIND_I_1"/>
    <property type="match status" value="1"/>
</dbReference>
<keyword evidence="7 13" id="KW-0378">Hydrolase</keyword>
<dbReference type="InterPro" id="IPR018371">
    <property type="entry name" value="Chitin-binding_1_CS"/>
</dbReference>
<keyword evidence="5" id="KW-0964">Secreted</keyword>
<dbReference type="CDD" id="cd00035">
    <property type="entry name" value="ChtBD1"/>
    <property type="match status" value="1"/>
</dbReference>
<evidence type="ECO:0000256" key="1">
    <source>
        <dbReference type="ARBA" id="ARBA00000822"/>
    </source>
</evidence>
<feature type="domain" description="GH18" evidence="16">
    <location>
        <begin position="121"/>
        <end position="480"/>
    </location>
</feature>
<dbReference type="GO" id="GO:0005576">
    <property type="term" value="C:extracellular region"/>
    <property type="evidence" value="ECO:0007669"/>
    <property type="project" value="UniProtKB-SubCell"/>
</dbReference>
<evidence type="ECO:0000259" key="15">
    <source>
        <dbReference type="PROSITE" id="PS50941"/>
    </source>
</evidence>
<keyword evidence="8" id="KW-0146">Chitin degradation</keyword>
<dbReference type="EC" id="3.2.1.14" evidence="4"/>
<feature type="domain" description="Chitin-binding type-1" evidence="15">
    <location>
        <begin position="28"/>
        <end position="72"/>
    </location>
</feature>
<keyword evidence="11" id="KW-0624">Polysaccharide degradation</keyword>
<feature type="chain" id="PRO_5041129952" description="chitinase" evidence="14">
    <location>
        <begin position="29"/>
        <end position="1136"/>
    </location>
</feature>
<comment type="subcellular location">
    <subcellularLocation>
        <location evidence="2">Secreted</location>
    </subcellularLocation>
</comment>
<feature type="signal peptide" evidence="14">
    <location>
        <begin position="1"/>
        <end position="28"/>
    </location>
</feature>
<feature type="disulfide bond" evidence="12">
    <location>
        <begin position="41"/>
        <end position="55"/>
    </location>
</feature>
<keyword evidence="9" id="KW-0119">Carbohydrate metabolism</keyword>
<evidence type="ECO:0000256" key="11">
    <source>
        <dbReference type="ARBA" id="ARBA00023326"/>
    </source>
</evidence>
<evidence type="ECO:0000256" key="14">
    <source>
        <dbReference type="SAM" id="SignalP"/>
    </source>
</evidence>
<evidence type="ECO:0000256" key="4">
    <source>
        <dbReference type="ARBA" id="ARBA00012729"/>
    </source>
</evidence>
<dbReference type="EMBL" id="CAAKMV010000192">
    <property type="protein sequence ID" value="VIO64052.1"/>
    <property type="molecule type" value="Genomic_DNA"/>
</dbReference>
<dbReference type="Gene3D" id="3.20.20.80">
    <property type="entry name" value="Glycosidases"/>
    <property type="match status" value="1"/>
</dbReference>
<dbReference type="Gene3D" id="3.10.50.10">
    <property type="match status" value="1"/>
</dbReference>
<evidence type="ECO:0000256" key="3">
    <source>
        <dbReference type="ARBA" id="ARBA00008682"/>
    </source>
</evidence>
<evidence type="ECO:0000256" key="13">
    <source>
        <dbReference type="RuleBase" id="RU000489"/>
    </source>
</evidence>
<name>A0A4E9ELD0_GIBZA</name>
<dbReference type="EMBL" id="CAJPIJ010000025">
    <property type="protein sequence ID" value="CAG1963818.1"/>
    <property type="molecule type" value="Genomic_DNA"/>
</dbReference>
<dbReference type="GO" id="GO:0000272">
    <property type="term" value="P:polysaccharide catabolic process"/>
    <property type="evidence" value="ECO:0007669"/>
    <property type="project" value="UniProtKB-KW"/>
</dbReference>
<keyword evidence="14" id="KW-0732">Signal</keyword>
<evidence type="ECO:0000256" key="2">
    <source>
        <dbReference type="ARBA" id="ARBA00004613"/>
    </source>
</evidence>
<dbReference type="SMART" id="SM00270">
    <property type="entry name" value="ChtBD1"/>
    <property type="match status" value="2"/>
</dbReference>
<dbReference type="AlphaFoldDB" id="A0A4E9ELD0"/>
<dbReference type="GO" id="GO:0008061">
    <property type="term" value="F:chitin binding"/>
    <property type="evidence" value="ECO:0007669"/>
    <property type="project" value="UniProtKB-UniRule"/>
</dbReference>
<organism evidence="18">
    <name type="scientific">Gibberella zeae</name>
    <name type="common">Wheat head blight fungus</name>
    <name type="synonym">Fusarium graminearum</name>
    <dbReference type="NCBI Taxonomy" id="5518"/>
    <lineage>
        <taxon>Eukaryota</taxon>
        <taxon>Fungi</taxon>
        <taxon>Dikarya</taxon>
        <taxon>Ascomycota</taxon>
        <taxon>Pezizomycotina</taxon>
        <taxon>Sordariomycetes</taxon>
        <taxon>Hypocreomycetidae</taxon>
        <taxon>Hypocreales</taxon>
        <taxon>Nectriaceae</taxon>
        <taxon>Fusarium</taxon>
    </lineage>
</organism>
<dbReference type="SUPFAM" id="SSF54556">
    <property type="entry name" value="Chitinase insertion domain"/>
    <property type="match status" value="1"/>
</dbReference>
<dbReference type="PROSITE" id="PS01095">
    <property type="entry name" value="GH18_1"/>
    <property type="match status" value="1"/>
</dbReference>
<evidence type="ECO:0000313" key="18">
    <source>
        <dbReference type="EMBL" id="VIO64052.1"/>
    </source>
</evidence>
<sequence length="1136" mass="126257">MAAFMSSMARTVLLFLSLLVLFTTLSQAQQCSASIPCQLGCCSKFGFCGYGKDFCAKEICVNNCQSKAECDPGGYGDAFVEKTKCPLNVCCSKHGFCGSTEEFCGGKKIAPPSCGSGHSLSRVVGYYEGWAGGRPCNDFMPEQIPLGVYTHLNFAFATVNPKTFEVLPSSASDLRLYKRLASLKKQDPDLKVMIAIGGWTFNDPGPTATTFSDIAGSESAQKAFIKSLISMMSTYDFDGVDLDWEYPVAKDRSGRDEDFKNFPEFLKNLKQALKSTGGRDEVSLTLPASFWYLQHFDIAAIEKHIDFFNIMSYDLHGTWDKTNKWVGPYLNAHTNMTEIKDAMNLLWRNDINPNKVVMGTGFYGRAFTATSPNCLTPGCTYESGAPRQPCSREISVMIQSEIVDVMKRTGRTPVLDKEAAVKILTFDNNQWVAFDDEDTFKMKADFAREQCLSGIMVWAVSHDVADGKYSKVIGRVSDRKNRSIPAKFMEEDGLIETSTAHPQCKWTNCGESCPSGWIRMMRKDKEARKDEYMVDDSNCSSGVHELCCPPDDGTPTCGWYQHNNGGCEVSCPSGAIEIGSHSGNCNNNKYQAACCTTGSKSMELHDQCSWTEAPMCMNGFCSSGQNEVALSPTGSGGAVCNMETFSWGGGGKVQERKLCCNEKDDKKWDDCQWYDNLGFGKDQEGWCRSGCPNDRVRVSMDKYWNKDSAFGCRGGARSRCCIPKYATIIKRESSQDEILRDALTAFLKEPVCASDGPGWTFSSVSRRDLSMSASEMGMPKEEKRQAHVHMHKHGHGHRHGHHRRDSGHQAVHGLQVRAESFGNFAQDEVKGVVYALLLRTATSNQKAIWNTLAGKRFPSLEWDTLWKWIEDKGKIKQYGYDQLAYLITCHMSDFNKWVKGNKTNTCVCDTVACCPGGGLWCASEDSAPDDPIKRRKRWEEEAEDLHQLEKRVPGDGRPYRIRLPSGQYVTVTSGRYYPATDNFWFAAHPVWDNVYLYPNTDCLDVYPVINRWAPGRGGVHCKFLPFNSKRGTNTSWPDEHEIEGNTIARFFTHALAGTLPSGRRMTTPLLSPSLVDRTLIGRFTTMPPPMVGGANSDSPMDRIFNALGSTTNTQHAVFVQAGINLVKTAVSKPHKA</sequence>
<comment type="caution">
    <text evidence="12">Lacks conserved residue(s) required for the propagation of feature annotation.</text>
</comment>
<accession>A0A4E9ELD0</accession>
<dbReference type="Proteomes" id="UP000746612">
    <property type="component" value="Unassembled WGS sequence"/>
</dbReference>
<keyword evidence="10 13" id="KW-0326">Glycosidase</keyword>
<dbReference type="PANTHER" id="PTHR11177">
    <property type="entry name" value="CHITINASE"/>
    <property type="match status" value="1"/>
</dbReference>
<keyword evidence="6 12" id="KW-0147">Chitin-binding</keyword>
<keyword evidence="12" id="KW-1015">Disulfide bond</keyword>